<keyword evidence="6" id="KW-0675">Receptor</keyword>
<evidence type="ECO:0000256" key="3">
    <source>
        <dbReference type="ARBA" id="ARBA00022692"/>
    </source>
</evidence>
<dbReference type="InterPro" id="IPR052192">
    <property type="entry name" value="Insect_Ionotropic_Sensory_Rcpt"/>
</dbReference>
<feature type="transmembrane region" description="Helical" evidence="8">
    <location>
        <begin position="323"/>
        <end position="345"/>
    </location>
</feature>
<organism evidence="10 11">
    <name type="scientific">Stomoxys calcitrans</name>
    <name type="common">Stable fly</name>
    <name type="synonym">Conops calcitrans</name>
    <dbReference type="NCBI Taxonomy" id="35570"/>
    <lineage>
        <taxon>Eukaryota</taxon>
        <taxon>Metazoa</taxon>
        <taxon>Ecdysozoa</taxon>
        <taxon>Arthropoda</taxon>
        <taxon>Hexapoda</taxon>
        <taxon>Insecta</taxon>
        <taxon>Pterygota</taxon>
        <taxon>Neoptera</taxon>
        <taxon>Endopterygota</taxon>
        <taxon>Diptera</taxon>
        <taxon>Brachycera</taxon>
        <taxon>Muscomorpha</taxon>
        <taxon>Muscoidea</taxon>
        <taxon>Muscidae</taxon>
        <taxon>Stomoxys</taxon>
    </lineage>
</organism>
<reference evidence="10" key="1">
    <citation type="submission" date="2020-05" db="UniProtKB">
        <authorList>
            <consortium name="EnsemblMetazoa"/>
        </authorList>
    </citation>
    <scope>IDENTIFICATION</scope>
    <source>
        <strain evidence="10">USDA</strain>
    </source>
</reference>
<keyword evidence="5 8" id="KW-0472">Membrane</keyword>
<keyword evidence="7" id="KW-0325">Glycoprotein</keyword>
<evidence type="ECO:0000256" key="5">
    <source>
        <dbReference type="ARBA" id="ARBA00023136"/>
    </source>
</evidence>
<sequence>MKFLYNIFLYFLVAANTQAIVKGQVERQPYQIPLPSKVNDQLGLRYASLIMDIYQEQKFDSILLFQQSATNSGTFENLYLPSLPKVIISSHGSFCFKDFYNSEILVIFTLHSGLDWELMERAAYVLNYMRQTRILMLAENIQQEELLIAQLLKVFELYKMTNVFLTLAQFQEDEERTSKYLMLYPYPEYQWRNWLAAQSPYYTEHWRNFGNKSLKTFVEVTSSRAFIFKDSQGNFKFSGYVANMILLFAQLYNASLSMLDPQNPGNKSHYLVVNEMVENQLLDFAMGLTPLYQISPRNTSDAYEVNEVLMMIPLAKQLTMQELYAALLSGQFFASLLMATLVFSMVHSIMEYLQYGLWHRLDLMISNRILPGILGLSFPCRSRPRTSLKMVYMLLGFFGLYITTLFAANNKSLFTRPPLHADIRTFDDLSRSSLKYLTSQQDFNELKEFLEPIRKSVQVIDNRTIVVEHRTKLNTSYAYSITTTSFDILWRKQKFSCYFTFHTPSAMVIHPLMPWCYNLQYNSPYKEALNYLMHRIHAAGLEHIWRSQVFYDQLRSKEIHLSKPPNSRGVEVLGFMHLFGIWMIAIVGFTSSTIVFIIELWMGRHR</sequence>
<dbReference type="PANTHER" id="PTHR42643">
    <property type="entry name" value="IONOTROPIC RECEPTOR 20A-RELATED"/>
    <property type="match status" value="1"/>
</dbReference>
<keyword evidence="11" id="KW-1185">Reference proteome</keyword>
<proteinExistence type="predicted"/>
<keyword evidence="4 8" id="KW-1133">Transmembrane helix</keyword>
<protein>
    <recommendedName>
        <fullName evidence="12">Ionotropic receptor</fullName>
    </recommendedName>
</protein>
<feature type="chain" id="PRO_5016110863" description="Ionotropic receptor" evidence="9">
    <location>
        <begin position="20"/>
        <end position="606"/>
    </location>
</feature>
<evidence type="ECO:0000256" key="4">
    <source>
        <dbReference type="ARBA" id="ARBA00022989"/>
    </source>
</evidence>
<evidence type="ECO:0000256" key="8">
    <source>
        <dbReference type="SAM" id="Phobius"/>
    </source>
</evidence>
<dbReference type="AlphaFoldDB" id="A0A2Y9D4J9"/>
<dbReference type="GO" id="GO:0005886">
    <property type="term" value="C:plasma membrane"/>
    <property type="evidence" value="ECO:0007669"/>
    <property type="project" value="UniProtKB-SubCell"/>
</dbReference>
<feature type="transmembrane region" description="Helical" evidence="8">
    <location>
        <begin position="390"/>
        <end position="408"/>
    </location>
</feature>
<keyword evidence="3 8" id="KW-0812">Transmembrane</keyword>
<evidence type="ECO:0000256" key="6">
    <source>
        <dbReference type="ARBA" id="ARBA00023170"/>
    </source>
</evidence>
<dbReference type="Proteomes" id="UP000095300">
    <property type="component" value="Unassembled WGS sequence"/>
</dbReference>
<evidence type="ECO:0008006" key="12">
    <source>
        <dbReference type="Google" id="ProtNLM"/>
    </source>
</evidence>
<dbReference type="EnsemblMetazoa" id="SCAU016894-RA">
    <property type="protein sequence ID" value="SCAU016894-PA"/>
    <property type="gene ID" value="SCAU016894"/>
</dbReference>
<keyword evidence="2" id="KW-1003">Cell membrane</keyword>
<dbReference type="PANTHER" id="PTHR42643:SF41">
    <property type="entry name" value="IONOTROPIC RECEPTOR 20A-RELATED"/>
    <property type="match status" value="1"/>
</dbReference>
<name>A0A2Y9D4J9_STOCA</name>
<evidence type="ECO:0000313" key="10">
    <source>
        <dbReference type="EnsemblMetazoa" id="SCAU016894-PA"/>
    </source>
</evidence>
<evidence type="ECO:0000256" key="2">
    <source>
        <dbReference type="ARBA" id="ARBA00022475"/>
    </source>
</evidence>
<dbReference type="VEuPathDB" id="VectorBase:SCAU016894"/>
<evidence type="ECO:0000256" key="7">
    <source>
        <dbReference type="ARBA" id="ARBA00023180"/>
    </source>
</evidence>
<evidence type="ECO:0000256" key="1">
    <source>
        <dbReference type="ARBA" id="ARBA00004651"/>
    </source>
</evidence>
<comment type="subcellular location">
    <subcellularLocation>
        <location evidence="1">Cell membrane</location>
        <topology evidence="1">Multi-pass membrane protein</topology>
    </subcellularLocation>
</comment>
<feature type="transmembrane region" description="Helical" evidence="8">
    <location>
        <begin position="579"/>
        <end position="602"/>
    </location>
</feature>
<evidence type="ECO:0000313" key="11">
    <source>
        <dbReference type="Proteomes" id="UP000095300"/>
    </source>
</evidence>
<keyword evidence="9" id="KW-0732">Signal</keyword>
<feature type="signal peptide" evidence="9">
    <location>
        <begin position="1"/>
        <end position="19"/>
    </location>
</feature>
<evidence type="ECO:0000256" key="9">
    <source>
        <dbReference type="SAM" id="SignalP"/>
    </source>
</evidence>
<accession>A0A2Y9D4J9</accession>